<protein>
    <submittedName>
        <fullName evidence="6">Putative phosphoribosyl transferase</fullName>
    </submittedName>
</protein>
<dbReference type="CDD" id="cd06223">
    <property type="entry name" value="PRTases_typeI"/>
    <property type="match status" value="1"/>
</dbReference>
<keyword evidence="6" id="KW-0808">Transferase</keyword>
<dbReference type="EMBL" id="AP023355">
    <property type="protein sequence ID" value="BCJ33969.1"/>
    <property type="molecule type" value="Genomic_DNA"/>
</dbReference>
<dbReference type="InterPro" id="IPR029057">
    <property type="entry name" value="PRTase-like"/>
</dbReference>
<dbReference type="Pfam" id="PF01738">
    <property type="entry name" value="DLH"/>
    <property type="match status" value="1"/>
</dbReference>
<dbReference type="InterPro" id="IPR002925">
    <property type="entry name" value="Dienelactn_hydro"/>
</dbReference>
<feature type="domain" description="Dienelactone hydrolase" evidence="5">
    <location>
        <begin position="255"/>
        <end position="442"/>
    </location>
</feature>
<dbReference type="SUPFAM" id="SSF53474">
    <property type="entry name" value="alpha/beta-Hydrolases"/>
    <property type="match status" value="1"/>
</dbReference>
<name>A0A7R7DLJ2_9ACTN</name>
<keyword evidence="2" id="KW-0378">Hydrolase</keyword>
<dbReference type="Gene3D" id="3.40.50.2020">
    <property type="match status" value="1"/>
</dbReference>
<evidence type="ECO:0000259" key="4">
    <source>
        <dbReference type="Pfam" id="PF00156"/>
    </source>
</evidence>
<dbReference type="PANTHER" id="PTHR22946:SF9">
    <property type="entry name" value="POLYKETIDE TRANSFERASE AF380"/>
    <property type="match status" value="1"/>
</dbReference>
<reference evidence="6 7" key="1">
    <citation type="submission" date="2020-08" db="EMBL/GenBank/DDBJ databases">
        <title>Whole genome shotgun sequence of Actinocatenispora thailandica NBRC 105041.</title>
        <authorList>
            <person name="Komaki H."/>
            <person name="Tamura T."/>
        </authorList>
    </citation>
    <scope>NUCLEOTIDE SEQUENCE [LARGE SCALE GENOMIC DNA]</scope>
    <source>
        <strain evidence="6 7">NBRC 105041</strain>
    </source>
</reference>
<dbReference type="PANTHER" id="PTHR22946">
    <property type="entry name" value="DIENELACTONE HYDROLASE DOMAIN-CONTAINING PROTEIN-RELATED"/>
    <property type="match status" value="1"/>
</dbReference>
<feature type="region of interest" description="Disordered" evidence="3">
    <location>
        <begin position="1"/>
        <end position="21"/>
    </location>
</feature>
<keyword evidence="7" id="KW-1185">Reference proteome</keyword>
<sequence>MRSAAERDRPGSEDMDRDENTRILPDRVAAGRRLVPLLSEFRDGDTVVLGLPRGGVVVGYQVARGLDAPLDVLVVRKLGVPGWPELAAGAIGEGGVRVLNPGVVRGEGVDDAELAAVERTERAALDRRLAGLRRVRPQVDLAGRTALIVDDGIATGATARAACRIARARGARRVVVAAPVAAASSVAALSPDADQVVCDRTPRRLGAIGSWYEHFPPVDDGEVQHLVALAAAPRPAADAGDIRVSIPAGPVTLPGLLAVPGGAGGIVVFAHGSGSSRLSPRNQYVARLLNRAGFATLLFDLLTPDESIDRRNVFDIDLLARRLAAAIGWIRHQPAVAGRPVGLFGASTGAAAALAAAADPALDVGAVVSRGGRPDLADRWLPAIGTPTLLIVGGADPVVLTLNREALDRLAGPKHLAVVPGATHLFEEPGTLDQAAALATSWFAEHLAAARAGHAGVADRGARGRR</sequence>
<evidence type="ECO:0000256" key="2">
    <source>
        <dbReference type="ARBA" id="ARBA00022801"/>
    </source>
</evidence>
<evidence type="ECO:0000256" key="3">
    <source>
        <dbReference type="SAM" id="MobiDB-lite"/>
    </source>
</evidence>
<dbReference type="KEGG" id="atl:Athai_14720"/>
<dbReference type="InterPro" id="IPR000836">
    <property type="entry name" value="PRTase_dom"/>
</dbReference>
<dbReference type="GO" id="GO:0016740">
    <property type="term" value="F:transferase activity"/>
    <property type="evidence" value="ECO:0007669"/>
    <property type="project" value="UniProtKB-KW"/>
</dbReference>
<evidence type="ECO:0000313" key="7">
    <source>
        <dbReference type="Proteomes" id="UP000611640"/>
    </source>
</evidence>
<dbReference type="GO" id="GO:0052689">
    <property type="term" value="F:carboxylic ester hydrolase activity"/>
    <property type="evidence" value="ECO:0007669"/>
    <property type="project" value="UniProtKB-ARBA"/>
</dbReference>
<dbReference type="Gene3D" id="3.30.1310.20">
    <property type="entry name" value="PRTase-like"/>
    <property type="match status" value="1"/>
</dbReference>
<feature type="domain" description="Phosphoribosyltransferase" evidence="4">
    <location>
        <begin position="41"/>
        <end position="188"/>
    </location>
</feature>
<accession>A0A7R7DLJ2</accession>
<evidence type="ECO:0000259" key="5">
    <source>
        <dbReference type="Pfam" id="PF01738"/>
    </source>
</evidence>
<dbReference type="Gene3D" id="3.40.50.1820">
    <property type="entry name" value="alpha/beta hydrolase"/>
    <property type="match status" value="1"/>
</dbReference>
<dbReference type="InterPro" id="IPR029058">
    <property type="entry name" value="AB_hydrolase_fold"/>
</dbReference>
<dbReference type="Pfam" id="PF00156">
    <property type="entry name" value="Pribosyltran"/>
    <property type="match status" value="1"/>
</dbReference>
<dbReference type="Proteomes" id="UP000611640">
    <property type="component" value="Chromosome"/>
</dbReference>
<dbReference type="SUPFAM" id="SSF53271">
    <property type="entry name" value="PRTase-like"/>
    <property type="match status" value="1"/>
</dbReference>
<comment type="similarity">
    <text evidence="1">Belongs to the AB hydrolase superfamily.</text>
</comment>
<dbReference type="InterPro" id="IPR050261">
    <property type="entry name" value="FrsA_esterase"/>
</dbReference>
<dbReference type="AlphaFoldDB" id="A0A7R7DLJ2"/>
<evidence type="ECO:0000313" key="6">
    <source>
        <dbReference type="EMBL" id="BCJ33969.1"/>
    </source>
</evidence>
<organism evidence="6 7">
    <name type="scientific">Actinocatenispora thailandica</name>
    <dbReference type="NCBI Taxonomy" id="227318"/>
    <lineage>
        <taxon>Bacteria</taxon>
        <taxon>Bacillati</taxon>
        <taxon>Actinomycetota</taxon>
        <taxon>Actinomycetes</taxon>
        <taxon>Micromonosporales</taxon>
        <taxon>Micromonosporaceae</taxon>
        <taxon>Actinocatenispora</taxon>
    </lineage>
</organism>
<proteinExistence type="inferred from homology"/>
<evidence type="ECO:0000256" key="1">
    <source>
        <dbReference type="ARBA" id="ARBA00008645"/>
    </source>
</evidence>
<gene>
    <name evidence="6" type="ORF">Athai_14720</name>
</gene>